<dbReference type="EMBL" id="BLXT01001485">
    <property type="protein sequence ID" value="GFN86060.1"/>
    <property type="molecule type" value="Genomic_DNA"/>
</dbReference>
<evidence type="ECO:0000256" key="1">
    <source>
        <dbReference type="SAM" id="SignalP"/>
    </source>
</evidence>
<keyword evidence="3" id="KW-1185">Reference proteome</keyword>
<name>A0AAV3YFG8_9GAST</name>
<accession>A0AAV3YFG8</accession>
<evidence type="ECO:0000313" key="2">
    <source>
        <dbReference type="EMBL" id="GFN86060.1"/>
    </source>
</evidence>
<gene>
    <name evidence="2" type="ORF">PoB_001256600</name>
</gene>
<proteinExistence type="predicted"/>
<feature type="chain" id="PRO_5043640835" description="Galectin" evidence="1">
    <location>
        <begin position="31"/>
        <end position="265"/>
    </location>
</feature>
<evidence type="ECO:0000313" key="3">
    <source>
        <dbReference type="Proteomes" id="UP000735302"/>
    </source>
</evidence>
<keyword evidence="1" id="KW-0732">Signal</keyword>
<feature type="signal peptide" evidence="1">
    <location>
        <begin position="1"/>
        <end position="30"/>
    </location>
</feature>
<organism evidence="2 3">
    <name type="scientific">Plakobranchus ocellatus</name>
    <dbReference type="NCBI Taxonomy" id="259542"/>
    <lineage>
        <taxon>Eukaryota</taxon>
        <taxon>Metazoa</taxon>
        <taxon>Spiralia</taxon>
        <taxon>Lophotrochozoa</taxon>
        <taxon>Mollusca</taxon>
        <taxon>Gastropoda</taxon>
        <taxon>Heterobranchia</taxon>
        <taxon>Euthyneura</taxon>
        <taxon>Panpulmonata</taxon>
        <taxon>Sacoglossa</taxon>
        <taxon>Placobranchoidea</taxon>
        <taxon>Plakobranchidae</taxon>
        <taxon>Plakobranchus</taxon>
    </lineage>
</organism>
<dbReference type="Proteomes" id="UP000735302">
    <property type="component" value="Unassembled WGS sequence"/>
</dbReference>
<comment type="caution">
    <text evidence="2">The sequence shown here is derived from an EMBL/GenBank/DDBJ whole genome shotgun (WGS) entry which is preliminary data.</text>
</comment>
<dbReference type="InterPro" id="IPR013320">
    <property type="entry name" value="ConA-like_dom_sf"/>
</dbReference>
<sequence length="265" mass="28865">MHYSWNTTICGKAFWLSFIFAFSCTNSTNASVQCNQSYVSTLPWGMAECTKHSFAVSAITCALACLSNKSCMGSNFHTNSSTPWASTSCKLCLHGNMIGPLTGSGSRAISFLMPYEHSSEARATHLTAPSGDFTSILLLVTATPTESFALSLTESTCPSAYANDCVVDFFFSVTLDESDQLLFHKFDGESWVGPGEVRGNGGVFKIGQAFQLLILVLANDYVVIANGVELIRYPLVYALVPSFKMFTTKLDPQFLRIVMHSLSKD</sequence>
<protein>
    <recommendedName>
        <fullName evidence="4">Galectin</fullName>
    </recommendedName>
</protein>
<reference evidence="2 3" key="1">
    <citation type="journal article" date="2021" name="Elife">
        <title>Chloroplast acquisition without the gene transfer in kleptoplastic sea slugs, Plakobranchus ocellatus.</title>
        <authorList>
            <person name="Maeda T."/>
            <person name="Takahashi S."/>
            <person name="Yoshida T."/>
            <person name="Shimamura S."/>
            <person name="Takaki Y."/>
            <person name="Nagai Y."/>
            <person name="Toyoda A."/>
            <person name="Suzuki Y."/>
            <person name="Arimoto A."/>
            <person name="Ishii H."/>
            <person name="Satoh N."/>
            <person name="Nishiyama T."/>
            <person name="Hasebe M."/>
            <person name="Maruyama T."/>
            <person name="Minagawa J."/>
            <person name="Obokata J."/>
            <person name="Shigenobu S."/>
        </authorList>
    </citation>
    <scope>NUCLEOTIDE SEQUENCE [LARGE SCALE GENOMIC DNA]</scope>
</reference>
<dbReference type="Gene3D" id="2.60.120.200">
    <property type="match status" value="1"/>
</dbReference>
<dbReference type="SUPFAM" id="SSF49899">
    <property type="entry name" value="Concanavalin A-like lectins/glucanases"/>
    <property type="match status" value="1"/>
</dbReference>
<evidence type="ECO:0008006" key="4">
    <source>
        <dbReference type="Google" id="ProtNLM"/>
    </source>
</evidence>
<dbReference type="AlphaFoldDB" id="A0AAV3YFG8"/>